<organism evidence="2 3">
    <name type="scientific">Streptomyces reniochalinae</name>
    <dbReference type="NCBI Taxonomy" id="2250578"/>
    <lineage>
        <taxon>Bacteria</taxon>
        <taxon>Bacillati</taxon>
        <taxon>Actinomycetota</taxon>
        <taxon>Actinomycetes</taxon>
        <taxon>Kitasatosporales</taxon>
        <taxon>Streptomycetaceae</taxon>
        <taxon>Streptomyces</taxon>
    </lineage>
</organism>
<dbReference type="Proteomes" id="UP000253507">
    <property type="component" value="Unassembled WGS sequence"/>
</dbReference>
<dbReference type="EMBL" id="QOIM01000040">
    <property type="protein sequence ID" value="RCG15894.1"/>
    <property type="molecule type" value="Genomic_DNA"/>
</dbReference>
<dbReference type="RefSeq" id="WP_114017560.1">
    <property type="nucleotide sequence ID" value="NZ_QOIM01000040.1"/>
</dbReference>
<evidence type="ECO:0000256" key="1">
    <source>
        <dbReference type="SAM" id="MobiDB-lite"/>
    </source>
</evidence>
<sequence length="139" mass="14843">MSERYEVVVTCFLREDTPSHVLEALRWHLGASAARPGGLEEEAHPYPFLEPDPGSPLPGGDYGVLRGEDHHAWGLFSRTCRHEDDLGQLNALLGLLEPYVAEPGYGGHVRAATADPSQPGAAPSLLTFADGAYVLAPAA</sequence>
<feature type="region of interest" description="Disordered" evidence="1">
    <location>
        <begin position="38"/>
        <end position="63"/>
    </location>
</feature>
<dbReference type="OrthoDB" id="3430544at2"/>
<comment type="caution">
    <text evidence="2">The sequence shown here is derived from an EMBL/GenBank/DDBJ whole genome shotgun (WGS) entry which is preliminary data.</text>
</comment>
<accession>A0A367ECW0</accession>
<reference evidence="2 3" key="1">
    <citation type="submission" date="2018-06" db="EMBL/GenBank/DDBJ databases">
        <title>Streptomyces reniochalinae sp. nov. and Streptomyces diacarnus sp. nov. from marine sponges.</title>
        <authorList>
            <person name="Li L."/>
        </authorList>
    </citation>
    <scope>NUCLEOTIDE SEQUENCE [LARGE SCALE GENOMIC DNA]</scope>
    <source>
        <strain evidence="2 3">LHW50302</strain>
    </source>
</reference>
<dbReference type="AlphaFoldDB" id="A0A367ECW0"/>
<evidence type="ECO:0000313" key="2">
    <source>
        <dbReference type="EMBL" id="RCG15894.1"/>
    </source>
</evidence>
<protein>
    <submittedName>
        <fullName evidence="2">Uncharacterized protein</fullName>
    </submittedName>
</protein>
<gene>
    <name evidence="2" type="ORF">DQ392_22790</name>
</gene>
<keyword evidence="3" id="KW-1185">Reference proteome</keyword>
<evidence type="ECO:0000313" key="3">
    <source>
        <dbReference type="Proteomes" id="UP000253507"/>
    </source>
</evidence>
<proteinExistence type="predicted"/>
<name>A0A367ECW0_9ACTN</name>